<dbReference type="SUPFAM" id="SSF52768">
    <property type="entry name" value="Arginase/deacetylase"/>
    <property type="match status" value="1"/>
</dbReference>
<dbReference type="GO" id="GO:0004407">
    <property type="term" value="F:histone deacetylase activity"/>
    <property type="evidence" value="ECO:0007669"/>
    <property type="project" value="TreeGrafter"/>
</dbReference>
<dbReference type="Gramene" id="ABO97979">
    <property type="protein sequence ID" value="ABO97979"/>
    <property type="gene ID" value="OSTLU_5838"/>
</dbReference>
<evidence type="ECO:0000313" key="2">
    <source>
        <dbReference type="EMBL" id="ABO97979.1"/>
    </source>
</evidence>
<dbReference type="PRINTS" id="PR01270">
    <property type="entry name" value="HDASUPER"/>
</dbReference>
<name>A4S251_OSTLU</name>
<dbReference type="InterPro" id="IPR037138">
    <property type="entry name" value="His_deacetylse_dom_sf"/>
</dbReference>
<dbReference type="InterPro" id="IPR023801">
    <property type="entry name" value="His_deacetylse_dom"/>
</dbReference>
<evidence type="ECO:0000313" key="3">
    <source>
        <dbReference type="Proteomes" id="UP000001568"/>
    </source>
</evidence>
<sequence length="234" mass="24662">IGTIDGDTAVCSQSFNAALAAAGATIEAVEKIVSGETNKVFCAVRPPGHHSGPLGPVGTPSEPIGTGSHGFCLINNVAVAAAYARCVHRKTLRRIALVDFDVHHGNGTEACVQNTAPSAPQFKYSLPIGGGTGEQPWVLDVGMEGTGKKSERGAAWRRVWKGKILPAINAFEPELIIISAGFDAHAKDDIQGPVNLGVKEQDYEWLTTELMKIANSHAKGRVISVLEGGYRIQG</sequence>
<dbReference type="GO" id="GO:0005737">
    <property type="term" value="C:cytoplasm"/>
    <property type="evidence" value="ECO:0007669"/>
    <property type="project" value="TreeGrafter"/>
</dbReference>
<feature type="non-terminal residue" evidence="2">
    <location>
        <position position="1"/>
    </location>
</feature>
<evidence type="ECO:0000259" key="1">
    <source>
        <dbReference type="Pfam" id="PF00850"/>
    </source>
</evidence>
<dbReference type="RefSeq" id="XP_001419686.1">
    <property type="nucleotide sequence ID" value="XM_001419649.1"/>
</dbReference>
<keyword evidence="3" id="KW-1185">Reference proteome</keyword>
<accession>A4S251</accession>
<dbReference type="GO" id="GO:0040029">
    <property type="term" value="P:epigenetic regulation of gene expression"/>
    <property type="evidence" value="ECO:0007669"/>
    <property type="project" value="TreeGrafter"/>
</dbReference>
<organism evidence="2 3">
    <name type="scientific">Ostreococcus lucimarinus (strain CCE9901)</name>
    <dbReference type="NCBI Taxonomy" id="436017"/>
    <lineage>
        <taxon>Eukaryota</taxon>
        <taxon>Viridiplantae</taxon>
        <taxon>Chlorophyta</taxon>
        <taxon>Mamiellophyceae</taxon>
        <taxon>Mamiellales</taxon>
        <taxon>Bathycoccaceae</taxon>
        <taxon>Ostreococcus</taxon>
    </lineage>
</organism>
<gene>
    <name evidence="2" type="primary">HDA3503</name>
    <name evidence="2" type="ORF">OSTLU_5838</name>
</gene>
<dbReference type="HOGENOM" id="CLU_007727_8_5_1"/>
<dbReference type="GO" id="GO:0000118">
    <property type="term" value="C:histone deacetylase complex"/>
    <property type="evidence" value="ECO:0007669"/>
    <property type="project" value="TreeGrafter"/>
</dbReference>
<dbReference type="GeneID" id="5003623"/>
<protein>
    <recommendedName>
        <fullName evidence="1">Histone deacetylase domain-containing protein</fullName>
    </recommendedName>
</protein>
<dbReference type="Proteomes" id="UP000001568">
    <property type="component" value="Chromosome 9"/>
</dbReference>
<dbReference type="KEGG" id="olu:OSTLU_5838"/>
<dbReference type="OMA" id="CPRTCEL"/>
<dbReference type="Pfam" id="PF00850">
    <property type="entry name" value="Hist_deacetyl"/>
    <property type="match status" value="1"/>
</dbReference>
<dbReference type="Gene3D" id="3.40.800.20">
    <property type="entry name" value="Histone deacetylase domain"/>
    <property type="match status" value="1"/>
</dbReference>
<dbReference type="InterPro" id="IPR000286">
    <property type="entry name" value="HDACs"/>
</dbReference>
<dbReference type="OrthoDB" id="424012at2759"/>
<dbReference type="AlphaFoldDB" id="A4S251"/>
<proteinExistence type="predicted"/>
<dbReference type="STRING" id="436017.A4S251"/>
<dbReference type="PANTHER" id="PTHR10625:SF26">
    <property type="entry name" value="HISTONE DEACETYLASE DOMAIN-CONTAINING PROTEIN"/>
    <property type="match status" value="1"/>
</dbReference>
<reference evidence="2 3" key="1">
    <citation type="journal article" date="2007" name="Proc. Natl. Acad. Sci. U.S.A.">
        <title>The tiny eukaryote Ostreococcus provides genomic insights into the paradox of plankton speciation.</title>
        <authorList>
            <person name="Palenik B."/>
            <person name="Grimwood J."/>
            <person name="Aerts A."/>
            <person name="Rouze P."/>
            <person name="Salamov A."/>
            <person name="Putnam N."/>
            <person name="Dupont C."/>
            <person name="Jorgensen R."/>
            <person name="Derelle E."/>
            <person name="Rombauts S."/>
            <person name="Zhou K."/>
            <person name="Otillar R."/>
            <person name="Merchant S.S."/>
            <person name="Podell S."/>
            <person name="Gaasterland T."/>
            <person name="Napoli C."/>
            <person name="Gendler K."/>
            <person name="Manuell A."/>
            <person name="Tai V."/>
            <person name="Vallon O."/>
            <person name="Piganeau G."/>
            <person name="Jancek S."/>
            <person name="Heijde M."/>
            <person name="Jabbari K."/>
            <person name="Bowler C."/>
            <person name="Lohr M."/>
            <person name="Robbens S."/>
            <person name="Werner G."/>
            <person name="Dubchak I."/>
            <person name="Pazour G.J."/>
            <person name="Ren Q."/>
            <person name="Paulsen I."/>
            <person name="Delwiche C."/>
            <person name="Schmutz J."/>
            <person name="Rokhsar D."/>
            <person name="Van de Peer Y."/>
            <person name="Moreau H."/>
            <person name="Grigoriev I.V."/>
        </authorList>
    </citation>
    <scope>NUCLEOTIDE SEQUENCE [LARGE SCALE GENOMIC DNA]</scope>
    <source>
        <strain evidence="2 3">CCE9901</strain>
    </source>
</reference>
<dbReference type="eggNOG" id="KOG1343">
    <property type="taxonomic scope" value="Eukaryota"/>
</dbReference>
<dbReference type="InterPro" id="IPR023696">
    <property type="entry name" value="Ureohydrolase_dom_sf"/>
</dbReference>
<dbReference type="PANTHER" id="PTHR10625">
    <property type="entry name" value="HISTONE DEACETYLASE HDAC1-RELATED"/>
    <property type="match status" value="1"/>
</dbReference>
<feature type="non-terminal residue" evidence="2">
    <location>
        <position position="234"/>
    </location>
</feature>
<dbReference type="EMBL" id="CP000589">
    <property type="protein sequence ID" value="ABO97979.1"/>
    <property type="molecule type" value="Genomic_DNA"/>
</dbReference>
<feature type="domain" description="Histone deacetylase" evidence="1">
    <location>
        <begin position="5"/>
        <end position="233"/>
    </location>
</feature>